<keyword evidence="1" id="KW-1133">Transmembrane helix</keyword>
<dbReference type="PANTHER" id="PTHR44757:SF2">
    <property type="entry name" value="BIOFILM ARCHITECTURE MAINTENANCE PROTEIN MBAA"/>
    <property type="match status" value="1"/>
</dbReference>
<dbReference type="Gene3D" id="3.20.20.450">
    <property type="entry name" value="EAL domain"/>
    <property type="match status" value="1"/>
</dbReference>
<evidence type="ECO:0000313" key="5">
    <source>
        <dbReference type="EMBL" id="CUS55602.1"/>
    </source>
</evidence>
<dbReference type="InterPro" id="IPR052155">
    <property type="entry name" value="Biofilm_reg_signaling"/>
</dbReference>
<dbReference type="SUPFAM" id="SSF55785">
    <property type="entry name" value="PYP-like sensor domain (PAS domain)"/>
    <property type="match status" value="1"/>
</dbReference>
<dbReference type="CDD" id="cd01949">
    <property type="entry name" value="GGDEF"/>
    <property type="match status" value="1"/>
</dbReference>
<feature type="transmembrane region" description="Helical" evidence="1">
    <location>
        <begin position="177"/>
        <end position="196"/>
    </location>
</feature>
<dbReference type="FunFam" id="3.30.70.270:FF:000001">
    <property type="entry name" value="Diguanylate cyclase domain protein"/>
    <property type="match status" value="1"/>
</dbReference>
<dbReference type="Gene3D" id="3.30.450.20">
    <property type="entry name" value="PAS domain"/>
    <property type="match status" value="1"/>
</dbReference>
<feature type="domain" description="MHYT" evidence="4">
    <location>
        <begin position="12"/>
        <end position="200"/>
    </location>
</feature>
<dbReference type="InterPro" id="IPR005330">
    <property type="entry name" value="MHYT_dom"/>
</dbReference>
<evidence type="ECO:0000259" key="4">
    <source>
        <dbReference type="PROSITE" id="PS50924"/>
    </source>
</evidence>
<accession>A0A170PSV8</accession>
<dbReference type="Pfam" id="PF00990">
    <property type="entry name" value="GGDEF"/>
    <property type="match status" value="1"/>
</dbReference>
<dbReference type="PROSITE" id="PS50887">
    <property type="entry name" value="GGDEF"/>
    <property type="match status" value="1"/>
</dbReference>
<protein>
    <submittedName>
        <fullName evidence="5">Diguanylate cyclase/phosphodiesterase (GGDEF &amp; EAL domains) with PAS/PAC sensor(S)</fullName>
    </submittedName>
</protein>
<dbReference type="Gene3D" id="3.30.70.270">
    <property type="match status" value="1"/>
</dbReference>
<dbReference type="InterPro" id="IPR029787">
    <property type="entry name" value="Nucleotide_cyclase"/>
</dbReference>
<feature type="transmembrane region" description="Helical" evidence="1">
    <location>
        <begin position="16"/>
        <end position="36"/>
    </location>
</feature>
<feature type="transmembrane region" description="Helical" evidence="1">
    <location>
        <begin position="143"/>
        <end position="165"/>
    </location>
</feature>
<dbReference type="SUPFAM" id="SSF141868">
    <property type="entry name" value="EAL domain-like"/>
    <property type="match status" value="1"/>
</dbReference>
<feature type="transmembrane region" description="Helical" evidence="1">
    <location>
        <begin position="216"/>
        <end position="238"/>
    </location>
</feature>
<gene>
    <name evidence="5" type="ORF">MGWOODY_Hyp924</name>
</gene>
<evidence type="ECO:0000259" key="2">
    <source>
        <dbReference type="PROSITE" id="PS50883"/>
    </source>
</evidence>
<feature type="transmembrane region" description="Helical" evidence="1">
    <location>
        <begin position="111"/>
        <end position="131"/>
    </location>
</feature>
<dbReference type="Pfam" id="PF00563">
    <property type="entry name" value="EAL"/>
    <property type="match status" value="1"/>
</dbReference>
<evidence type="ECO:0000256" key="1">
    <source>
        <dbReference type="SAM" id="Phobius"/>
    </source>
</evidence>
<dbReference type="InterPro" id="IPR035965">
    <property type="entry name" value="PAS-like_dom_sf"/>
</dbReference>
<keyword evidence="1" id="KW-0472">Membrane</keyword>
<dbReference type="InterPro" id="IPR000160">
    <property type="entry name" value="GGDEF_dom"/>
</dbReference>
<dbReference type="PROSITE" id="PS50924">
    <property type="entry name" value="MHYT"/>
    <property type="match status" value="1"/>
</dbReference>
<feature type="domain" description="EAL" evidence="2">
    <location>
        <begin position="556"/>
        <end position="806"/>
    </location>
</feature>
<dbReference type="SMART" id="SM00052">
    <property type="entry name" value="EAL"/>
    <property type="match status" value="1"/>
</dbReference>
<reference evidence="5" key="1">
    <citation type="submission" date="2015-10" db="EMBL/GenBank/DDBJ databases">
        <authorList>
            <person name="Gilbert D.G."/>
        </authorList>
    </citation>
    <scope>NUCLEOTIDE SEQUENCE</scope>
</reference>
<keyword evidence="1" id="KW-0812">Transmembrane</keyword>
<feature type="transmembrane region" description="Helical" evidence="1">
    <location>
        <begin position="83"/>
        <end position="104"/>
    </location>
</feature>
<dbReference type="NCBIfam" id="TIGR00254">
    <property type="entry name" value="GGDEF"/>
    <property type="match status" value="1"/>
</dbReference>
<dbReference type="Pfam" id="PF03707">
    <property type="entry name" value="MHYT"/>
    <property type="match status" value="1"/>
</dbReference>
<organism evidence="5">
    <name type="scientific">hydrothermal vent metagenome</name>
    <dbReference type="NCBI Taxonomy" id="652676"/>
    <lineage>
        <taxon>unclassified sequences</taxon>
        <taxon>metagenomes</taxon>
        <taxon>ecological metagenomes</taxon>
    </lineage>
</organism>
<feature type="transmembrane region" description="Helical" evidence="1">
    <location>
        <begin position="48"/>
        <end position="71"/>
    </location>
</feature>
<dbReference type="InterPro" id="IPR001633">
    <property type="entry name" value="EAL_dom"/>
</dbReference>
<dbReference type="AlphaFoldDB" id="A0A170PSV8"/>
<dbReference type="InterPro" id="IPR043128">
    <property type="entry name" value="Rev_trsase/Diguanyl_cyclase"/>
</dbReference>
<name>A0A170PSV8_9ZZZZ</name>
<dbReference type="InterPro" id="IPR035919">
    <property type="entry name" value="EAL_sf"/>
</dbReference>
<dbReference type="PANTHER" id="PTHR44757">
    <property type="entry name" value="DIGUANYLATE CYCLASE DGCP"/>
    <property type="match status" value="1"/>
</dbReference>
<dbReference type="SUPFAM" id="SSF55073">
    <property type="entry name" value="Nucleotide cyclase"/>
    <property type="match status" value="1"/>
</dbReference>
<dbReference type="CDD" id="cd01948">
    <property type="entry name" value="EAL"/>
    <property type="match status" value="1"/>
</dbReference>
<dbReference type="SMART" id="SM00267">
    <property type="entry name" value="GGDEF"/>
    <property type="match status" value="1"/>
</dbReference>
<evidence type="ECO:0000259" key="3">
    <source>
        <dbReference type="PROSITE" id="PS50887"/>
    </source>
</evidence>
<dbReference type="PROSITE" id="PS50883">
    <property type="entry name" value="EAL"/>
    <property type="match status" value="1"/>
</dbReference>
<feature type="domain" description="GGDEF" evidence="3">
    <location>
        <begin position="414"/>
        <end position="547"/>
    </location>
</feature>
<sequence length="814" mass="88835">MYEVLNCITTEHDWKHVLASLFVLAFSNCCSLIIYYRSQAALVTRNKILWAIAAGTVVGLGVWATHFIALLGYKPGFEIVFDAGRTIVSALISVAGFVTTALLLRLNADGTLRLACAGIATAAVAGMHFYGMSALSASAVIEYDTITITAAMVLGFLGYVGTYLLGANSNVRWSTAIATVTSVLAVISIHFVSASGTTLIPIRGLSTPTVALHTTGLSAIIAVAMLVVVVLSALAAGLDSNFQRLRHKEQRKLSVLADSSSEGLFMVSADGLVLQTNMAARIMFSDRLSDLEDLKDLGHLADVDRLPKLSGRSVQDLFQIEDETFSLKENRDYGERRIRFADGREMIATISSRRTEDTNEDFVFFAVHDMTQRVRAEARVRALAYRDTLTGLANRVAFNMALESSVSKDAEHRKNLAVMIIDLDEFKEVNDQYGHGVGDTLLKAVGRRISNQLSDKDMVARLGGDEFAVLVRGRSTPEEVTRVANNILAAISEPLAMGKRTLNCGGSIGIAIVPQRATSPARILTFADRALYSAKADGRGCVRFYDAILHKRQIEKRNLERALHKAIENDEFVLHFQPKVSASSRAIVGREALIRWNRPNVGLIGPDEFIPLAEQSMLINDIGRWTIFAACSAASQWSGKETVAVNLSARQLLDPDLVDHVRTALDQTGLDPERFELEITETAIIHNTQLATSILLDLKALGIKISLDDFGTGYSSMSYIQDFPFDRIKIDRSFVTSMNANVKSRAIVEAIIHLAHSLDIPVVAEGVETEDQAEALAQLACEELQGYLIAAPAPFEDMVARVLADNPIFEIEVA</sequence>
<dbReference type="EMBL" id="CZQD01000004">
    <property type="protein sequence ID" value="CUS55602.1"/>
    <property type="molecule type" value="Genomic_DNA"/>
</dbReference>
<proteinExistence type="predicted"/>